<gene>
    <name evidence="7" type="primary">LOC116943043</name>
</gene>
<comment type="pathway">
    <text evidence="1">Protein modification; protein glycosylation.</text>
</comment>
<evidence type="ECO:0000313" key="7">
    <source>
        <dbReference type="RefSeq" id="XP_032811551.1"/>
    </source>
</evidence>
<dbReference type="GO" id="GO:0005783">
    <property type="term" value="C:endoplasmic reticulum"/>
    <property type="evidence" value="ECO:0007669"/>
    <property type="project" value="TreeGrafter"/>
</dbReference>
<protein>
    <submittedName>
        <fullName evidence="7">Alpha-1,3-mannosyl-glycoprotein 4-beta-N-acetylglucosaminyltransferase A-like</fullName>
    </submittedName>
</protein>
<dbReference type="GO" id="GO:0006487">
    <property type="term" value="P:protein N-linked glycosylation"/>
    <property type="evidence" value="ECO:0007669"/>
    <property type="project" value="TreeGrafter"/>
</dbReference>
<dbReference type="InterPro" id="IPR006759">
    <property type="entry name" value="Glyco_transf_54"/>
</dbReference>
<dbReference type="KEGG" id="pmrn:116943043"/>
<dbReference type="InterPro" id="IPR057279">
    <property type="entry name" value="MGAT4"/>
</dbReference>
<evidence type="ECO:0000313" key="6">
    <source>
        <dbReference type="Proteomes" id="UP001318040"/>
    </source>
</evidence>
<dbReference type="Pfam" id="PF23524">
    <property type="entry name" value="MGAT4A_C"/>
    <property type="match status" value="1"/>
</dbReference>
<dbReference type="PANTHER" id="PTHR12062:SF9">
    <property type="entry name" value="ALPHA-1,3-MANNOSYL-GLYCOPROTEIN 4-BETA-N-ACETYLGLUCOSAMINYLTRANSFERASE A, ISOFORM A"/>
    <property type="match status" value="1"/>
</dbReference>
<evidence type="ECO:0000256" key="1">
    <source>
        <dbReference type="ARBA" id="ARBA00004922"/>
    </source>
</evidence>
<dbReference type="PANTHER" id="PTHR12062">
    <property type="entry name" value="N-ACETYLGLUCOSAMINYLTRANSFERASE VI"/>
    <property type="match status" value="1"/>
</dbReference>
<evidence type="ECO:0000256" key="2">
    <source>
        <dbReference type="ARBA" id="ARBA00022676"/>
    </source>
</evidence>
<dbReference type="InterPro" id="IPR056576">
    <property type="entry name" value="MGAT4_A/B/C_C"/>
</dbReference>
<reference evidence="7" key="1">
    <citation type="submission" date="2025-08" db="UniProtKB">
        <authorList>
            <consortium name="RefSeq"/>
        </authorList>
    </citation>
    <scope>IDENTIFICATION</scope>
    <source>
        <tissue evidence="7">Sperm</tissue>
    </source>
</reference>
<keyword evidence="2" id="KW-0328">Glycosyltransferase</keyword>
<organism evidence="6 7">
    <name type="scientific">Petromyzon marinus</name>
    <name type="common">Sea lamprey</name>
    <dbReference type="NCBI Taxonomy" id="7757"/>
    <lineage>
        <taxon>Eukaryota</taxon>
        <taxon>Metazoa</taxon>
        <taxon>Chordata</taxon>
        <taxon>Craniata</taxon>
        <taxon>Vertebrata</taxon>
        <taxon>Cyclostomata</taxon>
        <taxon>Hyperoartia</taxon>
        <taxon>Petromyzontiformes</taxon>
        <taxon>Petromyzontidae</taxon>
        <taxon>Petromyzon</taxon>
    </lineage>
</organism>
<sequence length="548" mass="62358">MRWRHCALAVLLVCAAVSYFSWMLAFKPASLGLVDGSPLREMRLLHERLQAAEQLSVQRSEDLHRILAQVYRAVYSKTSTDNNSWAALSNETQRLLKELTLHGSLHVPSIYHYLPHLRSQPHGLQPLVHASASRTGVSMVLGVPTVKRKVQSYLIDTLNSLIHELSPTEKDDCIIVVFIGETNVHHVSEIVEELKTGFAYEINSGLLEVVSPSPSYYPDLGNLRETFGDSLERVKWRTKQNLDYCYLMMYAQSRGHYYLQLEDDIMARPNYFSLIKKFAEQQSLEDWMILEFSQLGFIGKLFKSSDVNMLVEFILMFYRDKPIDWLLDHILWVKVCNPEKDAKHCQRQKGNLRLRFKPSLFQHVGHHSSLAGKVQKLTDRDFGKPQLHKSYPNPGGEVSTSLKVYQHHSLDKAYQGLDFFWALTPVAGDYMLFRFSQPEKISRYLFRSGNIEHPGDKLHNTTVEVLLAQGKETGQEALQDIKDKIPGLQFTDDGYLRIGAFVNGVAEATVGPALGPVRAVRLCMLSDSPVWVILSEIQIERRMTGGGV</sequence>
<dbReference type="Proteomes" id="UP001318040">
    <property type="component" value="Chromosome 16"/>
</dbReference>
<dbReference type="GO" id="GO:0008375">
    <property type="term" value="F:acetylglucosaminyltransferase activity"/>
    <property type="evidence" value="ECO:0007669"/>
    <property type="project" value="TreeGrafter"/>
</dbReference>
<dbReference type="RefSeq" id="XP_032811551.1">
    <property type="nucleotide sequence ID" value="XM_032955660.1"/>
</dbReference>
<evidence type="ECO:0000259" key="4">
    <source>
        <dbReference type="Pfam" id="PF04666"/>
    </source>
</evidence>
<name>A0AAJ7WVE0_PETMA</name>
<dbReference type="GO" id="GO:0005793">
    <property type="term" value="C:endoplasmic reticulum-Golgi intermediate compartment"/>
    <property type="evidence" value="ECO:0007669"/>
    <property type="project" value="TreeGrafter"/>
</dbReference>
<proteinExistence type="predicted"/>
<keyword evidence="6" id="KW-1185">Reference proteome</keyword>
<dbReference type="GO" id="GO:0005795">
    <property type="term" value="C:Golgi stack"/>
    <property type="evidence" value="ECO:0007669"/>
    <property type="project" value="TreeGrafter"/>
</dbReference>
<feature type="domain" description="MGAT4 conserved region" evidence="4">
    <location>
        <begin position="106"/>
        <end position="382"/>
    </location>
</feature>
<dbReference type="AlphaFoldDB" id="A0AAJ7WVE0"/>
<dbReference type="Pfam" id="PF04666">
    <property type="entry name" value="MGAT4_cons"/>
    <property type="match status" value="1"/>
</dbReference>
<keyword evidence="3" id="KW-0808">Transferase</keyword>
<evidence type="ECO:0000259" key="5">
    <source>
        <dbReference type="Pfam" id="PF23524"/>
    </source>
</evidence>
<evidence type="ECO:0000256" key="3">
    <source>
        <dbReference type="ARBA" id="ARBA00022679"/>
    </source>
</evidence>
<accession>A0AAJ7WVE0</accession>
<feature type="domain" description="MGAT4 A/B/C C-terminal" evidence="5">
    <location>
        <begin position="397"/>
        <end position="536"/>
    </location>
</feature>